<sequence>MVIQSNQNRLERRLGELSTLNRILEVLNSEADFERALETALHELVELLGLSTGWVFLTRMEPGDAHQGGFSLAGFAGLPPALDRGEQACLREAGCDCQWLFKKGRLDKGVNIVECSRLESAEGDKGGLEVHASVPILAEPGPVGILNLASPGPDPFDPETLEFLTAVGRALGLAFKRARLQEQRTREREALATLEERARLAREMHDSVAQLLFAADLSLRVAREGPNEQRETALERSALLVGSALDELRGLVELLRPADLSQGLEAALCRLAERVSGSVRVHFESPAYGIPVAWFRRAKRGEELAEALYRIAQEGVHNALKHAKAKNIWIRIEKKPKLVRLRVEDDGKGLPPRFSRGLGLLSLEERAKSLQGTLRLGNRPGGGAKLEVAFPIPDKD</sequence>
<evidence type="ECO:0000313" key="19">
    <source>
        <dbReference type="Proteomes" id="UP000001916"/>
    </source>
</evidence>
<evidence type="ECO:0000256" key="2">
    <source>
        <dbReference type="ARBA" id="ARBA00001966"/>
    </source>
</evidence>
<dbReference type="GO" id="GO:0000155">
    <property type="term" value="F:phosphorelay sensor kinase activity"/>
    <property type="evidence" value="ECO:0007669"/>
    <property type="project" value="InterPro"/>
</dbReference>
<evidence type="ECO:0000256" key="5">
    <source>
        <dbReference type="ARBA" id="ARBA00017322"/>
    </source>
</evidence>
<dbReference type="GO" id="GO:0046983">
    <property type="term" value="F:protein dimerization activity"/>
    <property type="evidence" value="ECO:0007669"/>
    <property type="project" value="InterPro"/>
</dbReference>
<dbReference type="InterPro" id="IPR029016">
    <property type="entry name" value="GAF-like_dom_sf"/>
</dbReference>
<comment type="catalytic activity">
    <reaction evidence="1">
        <text>ATP + protein L-histidine = ADP + protein N-phospho-L-histidine.</text>
        <dbReference type="EC" id="2.7.13.3"/>
    </reaction>
</comment>
<dbReference type="PROSITE" id="PS50109">
    <property type="entry name" value="HIS_KIN"/>
    <property type="match status" value="1"/>
</dbReference>
<evidence type="ECO:0000256" key="13">
    <source>
        <dbReference type="ARBA" id="ARBA00023014"/>
    </source>
</evidence>
<dbReference type="InterPro" id="IPR050482">
    <property type="entry name" value="Sensor_HK_TwoCompSys"/>
</dbReference>
<dbReference type="InterPro" id="IPR003018">
    <property type="entry name" value="GAF"/>
</dbReference>
<dbReference type="InterPro" id="IPR011712">
    <property type="entry name" value="Sig_transdc_His_kin_sub3_dim/P"/>
</dbReference>
<keyword evidence="16" id="KW-0175">Coiled coil</keyword>
<evidence type="ECO:0000256" key="1">
    <source>
        <dbReference type="ARBA" id="ARBA00000085"/>
    </source>
</evidence>
<keyword evidence="13" id="KW-0411">Iron-sulfur</keyword>
<dbReference type="Pfam" id="PF13185">
    <property type="entry name" value="GAF_2"/>
    <property type="match status" value="1"/>
</dbReference>
<dbReference type="GO" id="GO:0046872">
    <property type="term" value="F:metal ion binding"/>
    <property type="evidence" value="ECO:0007669"/>
    <property type="project" value="UniProtKB-KW"/>
</dbReference>
<dbReference type="EC" id="2.7.13.3" evidence="4"/>
<comment type="function">
    <text evidence="14">Member of the two-component regulatory system NreB/NreC involved in the control of dissimilatory nitrate/nitrite reduction in response to oxygen. NreB functions as a direct oxygen sensor histidine kinase which is autophosphorylated, in the absence of oxygen, probably at the conserved histidine residue, and transfers its phosphate group probably to a conserved aspartate residue of NreC. NreB/NreC activates the expression of the nitrate (narGHJI) and nitrite (nir) reductase operons, as well as the putative nitrate transporter gene narT.</text>
</comment>
<dbReference type="Pfam" id="PF02518">
    <property type="entry name" value="HATPase_c"/>
    <property type="match status" value="1"/>
</dbReference>
<keyword evidence="10 18" id="KW-0418">Kinase</keyword>
<evidence type="ECO:0000256" key="11">
    <source>
        <dbReference type="ARBA" id="ARBA00023004"/>
    </source>
</evidence>
<evidence type="ECO:0000259" key="17">
    <source>
        <dbReference type="PROSITE" id="PS50109"/>
    </source>
</evidence>
<evidence type="ECO:0000256" key="15">
    <source>
        <dbReference type="ARBA" id="ARBA00030800"/>
    </source>
</evidence>
<evidence type="ECO:0000313" key="18">
    <source>
        <dbReference type="EMBL" id="ADH62011.1"/>
    </source>
</evidence>
<dbReference type="SUPFAM" id="SSF55781">
    <property type="entry name" value="GAF domain-like"/>
    <property type="match status" value="1"/>
</dbReference>
<evidence type="ECO:0000256" key="9">
    <source>
        <dbReference type="ARBA" id="ARBA00022723"/>
    </source>
</evidence>
<dbReference type="InterPro" id="IPR004358">
    <property type="entry name" value="Sig_transdc_His_kin-like_C"/>
</dbReference>
<name>D7BG90_ALLS1</name>
<keyword evidence="12" id="KW-0902">Two-component regulatory system</keyword>
<dbReference type="PANTHER" id="PTHR24421">
    <property type="entry name" value="NITRATE/NITRITE SENSOR PROTEIN NARX-RELATED"/>
    <property type="match status" value="1"/>
</dbReference>
<reference evidence="18 19" key="1">
    <citation type="journal article" date="2010" name="Stand. Genomic Sci.">
        <title>Complete genome sequence of Meiothermus silvanus type strain (VI-R2).</title>
        <authorList>
            <person name="Sikorski J."/>
            <person name="Tindall B.J."/>
            <person name="Lowry S."/>
            <person name="Lucas S."/>
            <person name="Nolan M."/>
            <person name="Copeland A."/>
            <person name="Glavina Del Rio T."/>
            <person name="Tice H."/>
            <person name="Cheng J.F."/>
            <person name="Han C."/>
            <person name="Pitluck S."/>
            <person name="Liolios K."/>
            <person name="Ivanova N."/>
            <person name="Mavromatis K."/>
            <person name="Mikhailova N."/>
            <person name="Pati A."/>
            <person name="Goodwin L."/>
            <person name="Chen A."/>
            <person name="Palaniappan K."/>
            <person name="Land M."/>
            <person name="Hauser L."/>
            <person name="Chang Y.J."/>
            <person name="Jeffries C.D."/>
            <person name="Rohde M."/>
            <person name="Goker M."/>
            <person name="Woyke T."/>
            <person name="Bristow J."/>
            <person name="Eisen J.A."/>
            <person name="Markowitz V."/>
            <person name="Hugenholtz P."/>
            <person name="Kyrpides N.C."/>
            <person name="Klenk H.P."/>
            <person name="Lapidus A."/>
        </authorList>
    </citation>
    <scope>NUCLEOTIDE SEQUENCE [LARGE SCALE GENOMIC DNA]</scope>
    <source>
        <strain evidence="19">ATCC 700542 / DSM 9946 / VI-R2</strain>
    </source>
</reference>
<dbReference type="Pfam" id="PF07730">
    <property type="entry name" value="HisKA_3"/>
    <property type="match status" value="1"/>
</dbReference>
<evidence type="ECO:0000256" key="16">
    <source>
        <dbReference type="SAM" id="Coils"/>
    </source>
</evidence>
<dbReference type="KEGG" id="msv:Mesil_0064"/>
<dbReference type="PRINTS" id="PR00344">
    <property type="entry name" value="BCTRLSENSOR"/>
</dbReference>
<evidence type="ECO:0000256" key="4">
    <source>
        <dbReference type="ARBA" id="ARBA00012438"/>
    </source>
</evidence>
<evidence type="ECO:0000256" key="3">
    <source>
        <dbReference type="ARBA" id="ARBA00004496"/>
    </source>
</evidence>
<keyword evidence="7" id="KW-0963">Cytoplasm</keyword>
<comment type="cofactor">
    <cofactor evidence="2">
        <name>[4Fe-4S] cluster</name>
        <dbReference type="ChEBI" id="CHEBI:49883"/>
    </cofactor>
</comment>
<dbReference type="AlphaFoldDB" id="D7BG90"/>
<keyword evidence="6" id="KW-0004">4Fe-4S</keyword>
<dbReference type="Proteomes" id="UP000001916">
    <property type="component" value="Chromosome"/>
</dbReference>
<dbReference type="RefSeq" id="WP_013156619.1">
    <property type="nucleotide sequence ID" value="NC_014212.1"/>
</dbReference>
<dbReference type="eggNOG" id="COG2203">
    <property type="taxonomic scope" value="Bacteria"/>
</dbReference>
<dbReference type="HOGENOM" id="CLU_000445_20_12_0"/>
<dbReference type="STRING" id="526227.Mesil_0064"/>
<dbReference type="EMBL" id="CP002042">
    <property type="protein sequence ID" value="ADH62011.1"/>
    <property type="molecule type" value="Genomic_DNA"/>
</dbReference>
<dbReference type="InterPro" id="IPR036890">
    <property type="entry name" value="HATPase_C_sf"/>
</dbReference>
<evidence type="ECO:0000256" key="6">
    <source>
        <dbReference type="ARBA" id="ARBA00022485"/>
    </source>
</evidence>
<dbReference type="GO" id="GO:0051539">
    <property type="term" value="F:4 iron, 4 sulfur cluster binding"/>
    <property type="evidence" value="ECO:0007669"/>
    <property type="project" value="UniProtKB-KW"/>
</dbReference>
<dbReference type="Gene3D" id="1.20.5.1930">
    <property type="match status" value="1"/>
</dbReference>
<evidence type="ECO:0000256" key="8">
    <source>
        <dbReference type="ARBA" id="ARBA00022679"/>
    </source>
</evidence>
<dbReference type="SMART" id="SM00387">
    <property type="entry name" value="HATPase_c"/>
    <property type="match status" value="1"/>
</dbReference>
<dbReference type="Gene3D" id="3.30.565.10">
    <property type="entry name" value="Histidine kinase-like ATPase, C-terminal domain"/>
    <property type="match status" value="1"/>
</dbReference>
<keyword evidence="11" id="KW-0408">Iron</keyword>
<dbReference type="OrthoDB" id="9781904at2"/>
<dbReference type="InterPro" id="IPR003594">
    <property type="entry name" value="HATPase_dom"/>
</dbReference>
<dbReference type="CDD" id="cd16917">
    <property type="entry name" value="HATPase_UhpB-NarQ-NarX-like"/>
    <property type="match status" value="1"/>
</dbReference>
<dbReference type="SUPFAM" id="SSF55874">
    <property type="entry name" value="ATPase domain of HSP90 chaperone/DNA topoisomerase II/histidine kinase"/>
    <property type="match status" value="1"/>
</dbReference>
<evidence type="ECO:0000256" key="12">
    <source>
        <dbReference type="ARBA" id="ARBA00023012"/>
    </source>
</evidence>
<dbReference type="InterPro" id="IPR005467">
    <property type="entry name" value="His_kinase_dom"/>
</dbReference>
<dbReference type="GO" id="GO:0005737">
    <property type="term" value="C:cytoplasm"/>
    <property type="evidence" value="ECO:0007669"/>
    <property type="project" value="UniProtKB-SubCell"/>
</dbReference>
<dbReference type="PANTHER" id="PTHR24421:SF61">
    <property type="entry name" value="OXYGEN SENSOR HISTIDINE KINASE NREB"/>
    <property type="match status" value="1"/>
</dbReference>
<accession>D7BG90</accession>
<dbReference type="eggNOG" id="COG4585">
    <property type="taxonomic scope" value="Bacteria"/>
</dbReference>
<evidence type="ECO:0000256" key="10">
    <source>
        <dbReference type="ARBA" id="ARBA00022777"/>
    </source>
</evidence>
<dbReference type="Gene3D" id="3.30.450.40">
    <property type="match status" value="1"/>
</dbReference>
<feature type="domain" description="Histidine kinase" evidence="17">
    <location>
        <begin position="199"/>
        <end position="394"/>
    </location>
</feature>
<keyword evidence="9" id="KW-0479">Metal-binding</keyword>
<keyword evidence="8 18" id="KW-0808">Transferase</keyword>
<dbReference type="SMART" id="SM00065">
    <property type="entry name" value="GAF"/>
    <property type="match status" value="1"/>
</dbReference>
<organism evidence="18 19">
    <name type="scientific">Allomeiothermus silvanus (strain ATCC 700542 / DSM 9946 / NBRC 106475 / NCIMB 13440 / VI-R2)</name>
    <name type="common">Thermus silvanus</name>
    <dbReference type="NCBI Taxonomy" id="526227"/>
    <lineage>
        <taxon>Bacteria</taxon>
        <taxon>Thermotogati</taxon>
        <taxon>Deinococcota</taxon>
        <taxon>Deinococci</taxon>
        <taxon>Thermales</taxon>
        <taxon>Thermaceae</taxon>
        <taxon>Allomeiothermus</taxon>
    </lineage>
</organism>
<comment type="subcellular location">
    <subcellularLocation>
        <location evidence="3">Cytoplasm</location>
    </subcellularLocation>
</comment>
<dbReference type="GO" id="GO:0016020">
    <property type="term" value="C:membrane"/>
    <property type="evidence" value="ECO:0007669"/>
    <property type="project" value="InterPro"/>
</dbReference>
<protein>
    <recommendedName>
        <fullName evidence="5">Oxygen sensor histidine kinase NreB</fullName>
        <ecNumber evidence="4">2.7.13.3</ecNumber>
    </recommendedName>
    <alternativeName>
        <fullName evidence="15">Nitrogen regulation protein B</fullName>
    </alternativeName>
</protein>
<feature type="coiled-coil region" evidence="16">
    <location>
        <begin position="177"/>
        <end position="204"/>
    </location>
</feature>
<gene>
    <name evidence="18" type="ordered locus">Mesil_0064</name>
</gene>
<evidence type="ECO:0000256" key="14">
    <source>
        <dbReference type="ARBA" id="ARBA00024827"/>
    </source>
</evidence>
<proteinExistence type="predicted"/>
<keyword evidence="19" id="KW-1185">Reference proteome</keyword>
<evidence type="ECO:0000256" key="7">
    <source>
        <dbReference type="ARBA" id="ARBA00022490"/>
    </source>
</evidence>